<dbReference type="InterPro" id="IPR029018">
    <property type="entry name" value="Hex-like_dom2"/>
</dbReference>
<dbReference type="Gene3D" id="2.60.40.1190">
    <property type="match status" value="1"/>
</dbReference>
<feature type="signal peptide" evidence="2">
    <location>
        <begin position="1"/>
        <end position="25"/>
    </location>
</feature>
<comment type="caution">
    <text evidence="4">The sequence shown here is derived from an EMBL/GenBank/DDBJ whole genome shotgun (WGS) entry which is preliminary data.</text>
</comment>
<dbReference type="PROSITE" id="PS51272">
    <property type="entry name" value="SLH"/>
    <property type="match status" value="3"/>
</dbReference>
<sequence>MLKKSIAILCSFVLVLSVFQSVAFASLEAEAASDIPEFLVGVPESDWVKFEENEFTLYDPAVIVDDAKAANLKAAQLAGNKPDWAIQLQRNVLPQEGKWEIYAKVRIDPGMATEGHAFAIGNVQIDLNSQVESVMDYPSLSNYSDGEYHYVKFPWSYEFDANKTVQYYFFTSSAANLYVDQMILVKQVPEELPDFLDGVPESDWVKFEENEFTLYDPAAVVDDAKAANRKAAQLAGNKPDWAIQLHRAKLPQEGQWKIYAKVRINRGSATAGNAFSYGIYPPLAYTASMKFSAYADEEYHYVEFPWIYEFDPNEAFQYLWFSTASTSIESLYVDQIFAVKYVPEEQLPDFLVGVPKDNWLKIEEDQFVLNSPAAVIVDTKATNHKSVQLAGNIEDQAIQVPRSALPAEGRWKIYGKVRIERGSSQVGDRIVNYGISSSIPQSRQLNLTTSTDEEYHYIQFPWIYEYDANEDYQSLWFSTGGAAINNLYVDRIIAVKDEPIAPAEKPDFLIDVPESDWVSIEETQFQLADPAEVVGDANTWNQNAVKLPGNTNVWAIQLQKSAMPSAGKWKLYANVRIETALSSGTKAFQVGIYPSELLGTPISRAPLADGKYHYVEVPWIYEADPQAEVQYLYFDTDGAFIENLYVDRIIAVKYEENETESVTIVNNGAVNAIIVYPEQAEQQVVKAALTLQNYIEQSTGAKLPVMSRDWALTDPSGVARIYVGFSIDARHRDLLNPMKDDGYLIDTQGTSITIVGPTEWGTEFGVYRFLEQFAGAVWLLPGPDGDDVVKQSTIEVPRGLIQDEPAVIARHFFGTDESYGLHIYAEWARRNGMHDSLSFHHNLSTLFDPKVFSDHPEYYPNGVVPTHPYDWQPCFNDVTASAAINRIVQYFENNPKAISYSLGINDSSNYCEANPNHPDYPNKINSMGYVDMSNIYYAWVNKVAEGVTEYNNGKFADKYFGLLAYWNVIDPPTGFTLHENVVPYITVDRMIWGDNDARAADHALTEAWTAAASKLGFYDYIYGSLYHVPRIYMQTMEDVYRYAINNKVVGHVGELFPNFGGEGPKPWVMAKLQWDPNQDADELMNEWFVRAVGADAAPYMADYFAIWENFWTNRIFETDWYLSWANREVKTNFLLFNDYRYLENVTEEELATARTLMEQAVEKATEGKQKVRAGLMMQSFEYYEASALSFPRTSASVPADEDEAQHYLAFIKNSYAYAKKRVELRESFRGDPILEISDYLNAAKWDGIQFKMINALQQYLQNHPEAADVAEELDSFLIQVGYKDYSATAVKTSASKQDILNSLDFTSGPWTDAQSFSDFLVMSERTAPPVDTRVYLLWDEDYLYVGYENADSEMMSDKVKISNEIVNGWWKSGGDDSVETFIAKDKTSAYKGYMTNPLAMNLIYHTEPQSGPVYQSQLQIESNAAIHDNRWNVVQAIPFDMIGVDPNETDSLLGHFFRNYHGHSVFIGWTGSQPWRVDQFHPVHLKKQEVQDAETPTITTQPQNRTVNTGGSVTLTVYAGVSQGTLSYQWYSSSSNSTDGGTAIDGAIEESYQVPTNNEGVMYYYAIVTNTDDSATGNMTAAAVSSIAKVTVNDLPILTDAETPIITTQPQDRTVNTGGSVTLTVYAGVSQGTLSYQWYSSSSNSTDGGTAIDGAIEESYQVPTNNEGVKYYYAIVTNTDDSATGNMTAAAVSSIAKVTVNAVSGSGNPTTTEPTKPDTSNNEIEILINGKPESLGTTKTVSQNGRTVFTIAVDRNKLENKLASEGQQVKVTIPVRANADAVIAELNGESIKRLEDKQAIVEIQTERATYTLPAQQIDIDAIAAQLGQSVSLGDIRIQIEIAAPTADMIQLVESAANQGLFEVIVPPIDFTVKYTYGDKTYEVTAFNAYVERMIAIPNNVDPDIITTAVVVDKDGTVRHVPTKIVSIDGKNYAKISSLTNSTYTLIKNAIAFRDTANHWAEATVQDIGSRMIINGIGNQLFDPDRDITRAEFVAIVVRGLGIKPENAASAFSDVKSIDWYAGAIHTAVSYGLIDGFEDGTFRPNDSITREQAMMVLARAMSITNLKAKLHSKAPAEMLKIYQDADAVAQWAKISIAECIEAGIVSGRSSTLLAPKEFMTRAEVATIIHKLLQKSEMI</sequence>
<dbReference type="Pfam" id="PF16126">
    <property type="entry name" value="DUF4838"/>
    <property type="match status" value="1"/>
</dbReference>
<dbReference type="InterPro" id="IPR001119">
    <property type="entry name" value="SLH_dom"/>
</dbReference>
<protein>
    <recommendedName>
        <fullName evidence="3">SLH domain-containing protein</fullName>
    </recommendedName>
</protein>
<dbReference type="Gene3D" id="3.30.379.10">
    <property type="entry name" value="Chitobiase/beta-hexosaminidase domain 2-like"/>
    <property type="match status" value="1"/>
</dbReference>
<accession>A0A329MK72</accession>
<feature type="chain" id="PRO_5016257145" description="SLH domain-containing protein" evidence="2">
    <location>
        <begin position="26"/>
        <end position="2137"/>
    </location>
</feature>
<feature type="domain" description="SLH" evidence="3">
    <location>
        <begin position="1947"/>
        <end position="2006"/>
    </location>
</feature>
<proteinExistence type="predicted"/>
<dbReference type="InterPro" id="IPR032287">
    <property type="entry name" value="DUF4838"/>
</dbReference>
<gene>
    <name evidence="4" type="ORF">DQG23_17280</name>
</gene>
<evidence type="ECO:0000313" key="5">
    <source>
        <dbReference type="Proteomes" id="UP000250369"/>
    </source>
</evidence>
<dbReference type="GO" id="GO:0030246">
    <property type="term" value="F:carbohydrate binding"/>
    <property type="evidence" value="ECO:0007669"/>
    <property type="project" value="InterPro"/>
</dbReference>
<dbReference type="SUPFAM" id="SSF55545">
    <property type="entry name" value="beta-N-acetylhexosaminidase-like domain"/>
    <property type="match status" value="1"/>
</dbReference>
<name>A0A329MK72_9BACL</name>
<evidence type="ECO:0000259" key="3">
    <source>
        <dbReference type="PROSITE" id="PS51272"/>
    </source>
</evidence>
<feature type="domain" description="SLH" evidence="3">
    <location>
        <begin position="2078"/>
        <end position="2137"/>
    </location>
</feature>
<keyword evidence="1" id="KW-0378">Hydrolase</keyword>
<keyword evidence="2" id="KW-0732">Signal</keyword>
<dbReference type="GO" id="GO:0004553">
    <property type="term" value="F:hydrolase activity, hydrolyzing O-glycosyl compounds"/>
    <property type="evidence" value="ECO:0007669"/>
    <property type="project" value="InterPro"/>
</dbReference>
<dbReference type="Pfam" id="PF06452">
    <property type="entry name" value="CBM9_1"/>
    <property type="match status" value="1"/>
</dbReference>
<evidence type="ECO:0000313" key="4">
    <source>
        <dbReference type="EMBL" id="RAV20215.1"/>
    </source>
</evidence>
<organism evidence="4 5">
    <name type="scientific">Paenibacillus contaminans</name>
    <dbReference type="NCBI Taxonomy" id="450362"/>
    <lineage>
        <taxon>Bacteria</taxon>
        <taxon>Bacillati</taxon>
        <taxon>Bacillota</taxon>
        <taxon>Bacilli</taxon>
        <taxon>Bacillales</taxon>
        <taxon>Paenibacillaceae</taxon>
        <taxon>Paenibacillus</taxon>
    </lineage>
</organism>
<evidence type="ECO:0000256" key="1">
    <source>
        <dbReference type="ARBA" id="ARBA00022801"/>
    </source>
</evidence>
<evidence type="ECO:0000256" key="2">
    <source>
        <dbReference type="SAM" id="SignalP"/>
    </source>
</evidence>
<dbReference type="Proteomes" id="UP000250369">
    <property type="component" value="Unassembled WGS sequence"/>
</dbReference>
<dbReference type="PANTHER" id="PTHR47406:SF2">
    <property type="entry name" value="ALPHA GLUCURONIDASE N-TERMINAL DOMAIN-CONTAINING PROTEIN"/>
    <property type="match status" value="1"/>
</dbReference>
<keyword evidence="5" id="KW-1185">Reference proteome</keyword>
<dbReference type="GO" id="GO:0016052">
    <property type="term" value="P:carbohydrate catabolic process"/>
    <property type="evidence" value="ECO:0007669"/>
    <property type="project" value="InterPro"/>
</dbReference>
<dbReference type="EMBL" id="QMFB01000009">
    <property type="protein sequence ID" value="RAV20215.1"/>
    <property type="molecule type" value="Genomic_DNA"/>
</dbReference>
<dbReference type="PANTHER" id="PTHR47406">
    <property type="entry name" value="COAGULATION FACTOR 5/8 TYPE, C-TERMINAL"/>
    <property type="match status" value="1"/>
</dbReference>
<reference evidence="4 5" key="1">
    <citation type="journal article" date="2009" name="Int. J. Syst. Evol. Microbiol.">
        <title>Paenibacillus contaminans sp. nov., isolated from a contaminated laboratory plate.</title>
        <authorList>
            <person name="Chou J.H."/>
            <person name="Lee J.H."/>
            <person name="Lin M.C."/>
            <person name="Chang P.S."/>
            <person name="Arun A.B."/>
            <person name="Young C.C."/>
            <person name="Chen W.M."/>
        </authorList>
    </citation>
    <scope>NUCLEOTIDE SEQUENCE [LARGE SCALE GENOMIC DNA]</scope>
    <source>
        <strain evidence="4 5">CKOBP-6</strain>
    </source>
</reference>
<feature type="domain" description="SLH" evidence="3">
    <location>
        <begin position="2007"/>
        <end position="2070"/>
    </location>
</feature>
<dbReference type="SUPFAM" id="SSF49344">
    <property type="entry name" value="CBD9-like"/>
    <property type="match status" value="1"/>
</dbReference>
<dbReference type="Pfam" id="PF00395">
    <property type="entry name" value="SLH"/>
    <property type="match status" value="3"/>
</dbReference>
<dbReference type="Gene3D" id="2.60.40.2700">
    <property type="match status" value="2"/>
</dbReference>
<dbReference type="InterPro" id="IPR010502">
    <property type="entry name" value="Carb-bd_dom_fam9"/>
</dbReference>